<evidence type="ECO:0000256" key="1">
    <source>
        <dbReference type="ARBA" id="ARBA00009477"/>
    </source>
</evidence>
<dbReference type="Proteomes" id="UP000005856">
    <property type="component" value="Unassembled WGS sequence"/>
</dbReference>
<gene>
    <name evidence="3" type="ORF">MDG893_04387</name>
</gene>
<dbReference type="Gene3D" id="2.40.50.100">
    <property type="match status" value="1"/>
</dbReference>
<accession>A6EYR4</accession>
<dbReference type="InterPro" id="IPR006143">
    <property type="entry name" value="RND_pump_MFP"/>
</dbReference>
<dbReference type="STRING" id="443152.MDG893_04387"/>
<comment type="similarity">
    <text evidence="1">Belongs to the membrane fusion protein (MFP) (TC 8.A.1) family.</text>
</comment>
<dbReference type="PANTHER" id="PTHR30469">
    <property type="entry name" value="MULTIDRUG RESISTANCE PROTEIN MDTA"/>
    <property type="match status" value="1"/>
</dbReference>
<organism evidence="3 4">
    <name type="scientific">Marinobacter algicola DG893</name>
    <dbReference type="NCBI Taxonomy" id="443152"/>
    <lineage>
        <taxon>Bacteria</taxon>
        <taxon>Pseudomonadati</taxon>
        <taxon>Pseudomonadota</taxon>
        <taxon>Gammaproteobacteria</taxon>
        <taxon>Pseudomonadales</taxon>
        <taxon>Marinobacteraceae</taxon>
        <taxon>Marinobacter</taxon>
    </lineage>
</organism>
<dbReference type="Gene3D" id="2.40.30.170">
    <property type="match status" value="1"/>
</dbReference>
<protein>
    <submittedName>
        <fullName evidence="3">Efflux transporter, MFP subunit, AcrA/E family protein</fullName>
    </submittedName>
</protein>
<evidence type="ECO:0000313" key="4">
    <source>
        <dbReference type="Proteomes" id="UP000005856"/>
    </source>
</evidence>
<dbReference type="AlphaFoldDB" id="A6EYR4"/>
<dbReference type="eggNOG" id="COG0845">
    <property type="taxonomic scope" value="Bacteria"/>
</dbReference>
<proteinExistence type="inferred from homology"/>
<reference evidence="3 4" key="1">
    <citation type="submission" date="2007-06" db="EMBL/GenBank/DDBJ databases">
        <authorList>
            <person name="Green D."/>
            <person name="Ferriera S."/>
            <person name="Johnson J."/>
            <person name="Kravitz S."/>
            <person name="Beeson K."/>
            <person name="Sutton G."/>
            <person name="Rogers Y.-H."/>
            <person name="Friedman R."/>
            <person name="Frazier M."/>
            <person name="Venter J.C."/>
        </authorList>
    </citation>
    <scope>NUCLEOTIDE SEQUENCE [LARGE SCALE GENOMIC DNA]</scope>
    <source>
        <strain evidence="3 4">DG893</strain>
    </source>
</reference>
<comment type="caution">
    <text evidence="3">The sequence shown here is derived from an EMBL/GenBank/DDBJ whole genome shotgun (WGS) entry which is preliminary data.</text>
</comment>
<dbReference type="GO" id="GO:1990281">
    <property type="term" value="C:efflux pump complex"/>
    <property type="evidence" value="ECO:0007669"/>
    <property type="project" value="TreeGrafter"/>
</dbReference>
<keyword evidence="4" id="KW-1185">Reference proteome</keyword>
<evidence type="ECO:0000313" key="3">
    <source>
        <dbReference type="EMBL" id="EDM48397.1"/>
    </source>
</evidence>
<dbReference type="Gene3D" id="2.40.420.20">
    <property type="match status" value="1"/>
</dbReference>
<dbReference type="Gene3D" id="1.10.287.470">
    <property type="entry name" value="Helix hairpin bin"/>
    <property type="match status" value="1"/>
</dbReference>
<dbReference type="GO" id="GO:0015562">
    <property type="term" value="F:efflux transmembrane transporter activity"/>
    <property type="evidence" value="ECO:0007669"/>
    <property type="project" value="TreeGrafter"/>
</dbReference>
<feature type="coiled-coil region" evidence="2">
    <location>
        <begin position="100"/>
        <end position="127"/>
    </location>
</feature>
<evidence type="ECO:0000256" key="2">
    <source>
        <dbReference type="SAM" id="Coils"/>
    </source>
</evidence>
<keyword evidence="2" id="KW-0175">Coiled coil</keyword>
<dbReference type="PANTHER" id="PTHR30469:SF15">
    <property type="entry name" value="HLYD FAMILY OF SECRETION PROTEINS"/>
    <property type="match status" value="1"/>
</dbReference>
<sequence length="370" mass="39503">MEFPVVLVTLFTVLILAGCSPGFEPTDTTAPPRVVDVASVEPAEAVSRITLPGRVESSRKTTLSFEVPGQVGDLALDVGDAFQRGDTLAKLNGERYQLAYERSQASEVEARSDLADAQRELKRLKRLRQGGHTSEATLENAEAVVIGARARVDSAVASRKLAARDLEQTNLQAPFYGTVARRYTEPGQRVAANQAVFDLVSNGDGFDVLIWVPENMIGRVLAESVQLVSVPALDSAQAIARVTHIGSHAADGNDYPVILRIVGPMAGLRSGMTAEILFEIRADSASAPVDSFRVPLTSLLYPVQGAPRVLRLDDVSQLTSVPVKVLSVAGGEAVVTGNLQVGQRVVARGVEFVSVGDRVSVLGESPERFH</sequence>
<dbReference type="EMBL" id="ABCP01000007">
    <property type="protein sequence ID" value="EDM48397.1"/>
    <property type="molecule type" value="Genomic_DNA"/>
</dbReference>
<dbReference type="NCBIfam" id="TIGR01730">
    <property type="entry name" value="RND_mfp"/>
    <property type="match status" value="1"/>
</dbReference>
<name>A6EYR4_9GAMM</name>
<dbReference type="SUPFAM" id="SSF111369">
    <property type="entry name" value="HlyD-like secretion proteins"/>
    <property type="match status" value="1"/>
</dbReference>